<reference evidence="4" key="2">
    <citation type="submission" date="2025-08" db="UniProtKB">
        <authorList>
            <consortium name="RefSeq"/>
        </authorList>
    </citation>
    <scope>IDENTIFICATION</scope>
    <source>
        <strain evidence="4">S238N-H82</strain>
        <tissue evidence="4">Testes</tissue>
    </source>
</reference>
<reference evidence="3" key="1">
    <citation type="journal article" date="2020" name="Nat. Ecol. Evol.">
        <title>Deeply conserved synteny resolves early events in vertebrate evolution.</title>
        <authorList>
            <person name="Simakov O."/>
            <person name="Marletaz F."/>
            <person name="Yue J.X."/>
            <person name="O'Connell B."/>
            <person name="Jenkins J."/>
            <person name="Brandt A."/>
            <person name="Calef R."/>
            <person name="Tung C.H."/>
            <person name="Huang T.K."/>
            <person name="Schmutz J."/>
            <person name="Satoh N."/>
            <person name="Yu J.K."/>
            <person name="Putnam N.H."/>
            <person name="Green R.E."/>
            <person name="Rokhsar D.S."/>
        </authorList>
    </citation>
    <scope>NUCLEOTIDE SEQUENCE [LARGE SCALE GENOMIC DNA]</scope>
    <source>
        <strain evidence="3">S238N-H82</strain>
    </source>
</reference>
<dbReference type="OMA" id="AEHINAW"/>
<name>A0A9J7L9C8_BRAFL</name>
<feature type="compositionally biased region" description="Acidic residues" evidence="1">
    <location>
        <begin position="321"/>
        <end position="332"/>
    </location>
</feature>
<feature type="region of interest" description="Disordered" evidence="1">
    <location>
        <begin position="321"/>
        <end position="341"/>
    </location>
</feature>
<dbReference type="SMART" id="SM00595">
    <property type="entry name" value="MADF"/>
    <property type="match status" value="1"/>
</dbReference>
<dbReference type="InterPro" id="IPR006578">
    <property type="entry name" value="MADF-dom"/>
</dbReference>
<feature type="region of interest" description="Disordered" evidence="1">
    <location>
        <begin position="229"/>
        <end position="278"/>
    </location>
</feature>
<dbReference type="PROSITE" id="PS51029">
    <property type="entry name" value="MADF"/>
    <property type="match status" value="1"/>
</dbReference>
<evidence type="ECO:0000256" key="1">
    <source>
        <dbReference type="SAM" id="MobiDB-lite"/>
    </source>
</evidence>
<dbReference type="AlphaFoldDB" id="A0A9J7L9C8"/>
<proteinExistence type="predicted"/>
<dbReference type="KEGG" id="bfo:118416811"/>
<evidence type="ECO:0000313" key="3">
    <source>
        <dbReference type="Proteomes" id="UP000001554"/>
    </source>
</evidence>
<dbReference type="Pfam" id="PF10545">
    <property type="entry name" value="MADF_DNA_bdg"/>
    <property type="match status" value="1"/>
</dbReference>
<evidence type="ECO:0000313" key="4">
    <source>
        <dbReference type="RefSeq" id="XP_035677965.1"/>
    </source>
</evidence>
<feature type="compositionally biased region" description="Polar residues" evidence="1">
    <location>
        <begin position="39"/>
        <end position="48"/>
    </location>
</feature>
<organism evidence="3 4">
    <name type="scientific">Branchiostoma floridae</name>
    <name type="common">Florida lancelet</name>
    <name type="synonym">Amphioxus</name>
    <dbReference type="NCBI Taxonomy" id="7739"/>
    <lineage>
        <taxon>Eukaryota</taxon>
        <taxon>Metazoa</taxon>
        <taxon>Chordata</taxon>
        <taxon>Cephalochordata</taxon>
        <taxon>Leptocardii</taxon>
        <taxon>Amphioxiformes</taxon>
        <taxon>Branchiostomatidae</taxon>
        <taxon>Branchiostoma</taxon>
    </lineage>
</organism>
<dbReference type="OrthoDB" id="10262320at2759"/>
<gene>
    <name evidence="4" type="primary">LOC118416811</name>
</gene>
<feature type="domain" description="MADF" evidence="2">
    <location>
        <begin position="116"/>
        <end position="206"/>
    </location>
</feature>
<evidence type="ECO:0000259" key="2">
    <source>
        <dbReference type="PROSITE" id="PS51029"/>
    </source>
</evidence>
<dbReference type="GeneID" id="118416811"/>
<keyword evidence="3" id="KW-1185">Reference proteome</keyword>
<feature type="compositionally biased region" description="Acidic residues" evidence="1">
    <location>
        <begin position="69"/>
        <end position="80"/>
    </location>
</feature>
<dbReference type="InterPro" id="IPR039353">
    <property type="entry name" value="TF_Adf1"/>
</dbReference>
<feature type="region of interest" description="Disordered" evidence="1">
    <location>
        <begin position="1"/>
        <end position="101"/>
    </location>
</feature>
<accession>A0A9J7L9C8</accession>
<dbReference type="PANTHER" id="PTHR12243">
    <property type="entry name" value="MADF DOMAIN TRANSCRIPTION FACTOR"/>
    <property type="match status" value="1"/>
</dbReference>
<feature type="compositionally biased region" description="Basic and acidic residues" evidence="1">
    <location>
        <begin position="49"/>
        <end position="63"/>
    </location>
</feature>
<protein>
    <submittedName>
        <fullName evidence="4">Uncharacterized protein LOC118416811</fullName>
    </submittedName>
</protein>
<sequence length="341" mass="37894">MSHQQSGSTTSPRTPRASSDNAPSPVASVGRHGVHAQQRPLSTTGESAQSHHFDTPGDHEGFIKVEPLYGDEPEGDEGQGEEVSHSSSLSESVAPKKQRLRAKKTSYSLDADIEGDLIEWIKENPILWNSKLMLFKRRDMKEALWAEKGLELEKTGDYLMGWWRSIKDNFTRLDKKMSGAGDEARGLTEREEWILDTCAFLRPLVRHRLQRRVRGDLAWRVSDGTAAQADAAAAHSGPADKDSKVASPSTPRSATKKRKQRDILLKSGGESEQSATPVIHSRRTTFANFVRDSLLTMSKPKYKVAKTAIWDIFGKLDMFDDSSSSDDEDEEPVALAPPLLR</sequence>
<dbReference type="PANTHER" id="PTHR12243:SF60">
    <property type="entry name" value="SI:CH211-15D5.12-RELATED"/>
    <property type="match status" value="1"/>
</dbReference>
<feature type="compositionally biased region" description="Low complexity" evidence="1">
    <location>
        <begin position="1"/>
        <end position="19"/>
    </location>
</feature>
<dbReference type="Proteomes" id="UP000001554">
    <property type="component" value="Chromosome 5"/>
</dbReference>
<dbReference type="RefSeq" id="XP_035677965.1">
    <property type="nucleotide sequence ID" value="XM_035822072.1"/>
</dbReference>